<evidence type="ECO:0000256" key="1">
    <source>
        <dbReference type="SAM" id="MobiDB-lite"/>
    </source>
</evidence>
<dbReference type="GO" id="GO:0043161">
    <property type="term" value="P:proteasome-mediated ubiquitin-dependent protein catabolic process"/>
    <property type="evidence" value="ECO:0007669"/>
    <property type="project" value="TreeGrafter"/>
</dbReference>
<dbReference type="PANTHER" id="PTHR12387">
    <property type="entry name" value="26S PROTEASOME NON-ATPASE REGULATORY SUBUNIT 8"/>
    <property type="match status" value="1"/>
</dbReference>
<accession>A0A2K5MUL4</accession>
<reference evidence="2" key="1">
    <citation type="submission" date="2025-08" db="UniProtKB">
        <authorList>
            <consortium name="Ensembl"/>
        </authorList>
    </citation>
    <scope>IDENTIFICATION</scope>
</reference>
<evidence type="ECO:0000313" key="2">
    <source>
        <dbReference type="Ensembl" id="ENSCATP00000028924.1"/>
    </source>
</evidence>
<dbReference type="PANTHER" id="PTHR12387:SF0">
    <property type="entry name" value="26S PROTEASOME NON-ATPASE REGULATORY SUBUNIT 8"/>
    <property type="match status" value="1"/>
</dbReference>
<evidence type="ECO:0000313" key="3">
    <source>
        <dbReference type="Proteomes" id="UP000233060"/>
    </source>
</evidence>
<organism evidence="2 3">
    <name type="scientific">Cercocebus atys</name>
    <name type="common">Sooty mangabey</name>
    <name type="synonym">Cercocebus torquatus atys</name>
    <dbReference type="NCBI Taxonomy" id="9531"/>
    <lineage>
        <taxon>Eukaryota</taxon>
        <taxon>Metazoa</taxon>
        <taxon>Chordata</taxon>
        <taxon>Craniata</taxon>
        <taxon>Vertebrata</taxon>
        <taxon>Euteleostomi</taxon>
        <taxon>Mammalia</taxon>
        <taxon>Eutheria</taxon>
        <taxon>Euarchontoglires</taxon>
        <taxon>Primates</taxon>
        <taxon>Haplorrhini</taxon>
        <taxon>Catarrhini</taxon>
        <taxon>Cercopithecidae</taxon>
        <taxon>Cercopithecinae</taxon>
        <taxon>Cercocebus</taxon>
    </lineage>
</organism>
<dbReference type="Ensembl" id="ENSCATT00000053179.1">
    <property type="protein sequence ID" value="ENSCATP00000028924.1"/>
    <property type="gene ID" value="ENSCATG00000037726.1"/>
</dbReference>
<gene>
    <name evidence="2" type="primary">PSMD8</name>
</gene>
<reference evidence="2" key="2">
    <citation type="submission" date="2025-09" db="UniProtKB">
        <authorList>
            <consortium name="Ensembl"/>
        </authorList>
    </citation>
    <scope>IDENTIFICATION</scope>
</reference>
<feature type="compositionally biased region" description="Polar residues" evidence="1">
    <location>
        <begin position="136"/>
        <end position="149"/>
    </location>
</feature>
<name>A0A2K5MUL4_CERAT</name>
<dbReference type="AlphaFoldDB" id="A0A2K5MUL4"/>
<dbReference type="GO" id="GO:0008541">
    <property type="term" value="C:proteasome regulatory particle, lid subcomplex"/>
    <property type="evidence" value="ECO:0007669"/>
    <property type="project" value="TreeGrafter"/>
</dbReference>
<feature type="region of interest" description="Disordered" evidence="1">
    <location>
        <begin position="124"/>
        <end position="149"/>
    </location>
</feature>
<proteinExistence type="predicted"/>
<protein>
    <submittedName>
        <fullName evidence="2">Proteasome 26S subunit, non-ATPase 8</fullName>
    </submittedName>
</protein>
<dbReference type="GO" id="GO:0005829">
    <property type="term" value="C:cytosol"/>
    <property type="evidence" value="ECO:0007669"/>
    <property type="project" value="TreeGrafter"/>
</dbReference>
<sequence>MAAAAVNGAAGFSSSGPAATSGAVLQAATGMYEQLKGEWNRKSPNLSKCGEELGRLKLVLLELNFLPTTGTKLTKQQLILARECHWVRMGPAPNWGVVAWQLLYLWGSGHLALWEAETKGSLESRSSRPAWPTWRNPVSTKNNKKISWT</sequence>
<dbReference type="GeneTree" id="ENSGT00390000014682"/>
<dbReference type="InterPro" id="IPR006746">
    <property type="entry name" value="26S_Psome_Rpn12"/>
</dbReference>
<dbReference type="Bgee" id="ENSCATG00000037726">
    <property type="expression patterns" value="Expressed in skeletal muscle tissue and 12 other cell types or tissues"/>
</dbReference>
<keyword evidence="3" id="KW-1185">Reference proteome</keyword>
<dbReference type="GO" id="GO:0005634">
    <property type="term" value="C:nucleus"/>
    <property type="evidence" value="ECO:0007669"/>
    <property type="project" value="TreeGrafter"/>
</dbReference>
<dbReference type="Proteomes" id="UP000233060">
    <property type="component" value="Unassembled WGS sequence"/>
</dbReference>